<dbReference type="GO" id="GO:0016491">
    <property type="term" value="F:oxidoreductase activity"/>
    <property type="evidence" value="ECO:0007669"/>
    <property type="project" value="TreeGrafter"/>
</dbReference>
<dbReference type="EMBL" id="CP021376">
    <property type="protein sequence ID" value="ART79125.1"/>
    <property type="molecule type" value="Genomic_DNA"/>
</dbReference>
<dbReference type="PANTHER" id="PTHR43544">
    <property type="entry name" value="SHORT-CHAIN DEHYDROGENASE/REDUCTASE"/>
    <property type="match status" value="1"/>
</dbReference>
<sequence length="234" mass="25641">MQYWIMGAGGIGRALTEHLARQGDNVVLFSRTLPELSSAAWPQVSWQQVNNTDGDALFKACQHLALPDTVINTIGMLQQAAQQPEKRLEQLSLAAFNNSLHINTWPTLLMAQILSQRLTRDHKLQFAALSARVGSISDNRAGGWYSYRISKAALNMAIKTIALEWQRRFPQAIMVGLHPGTVATSLSAPFRAGLAKGQLHTPEQAASHLIAVMNSLTTAHSGKIWAWDGQEIPA</sequence>
<dbReference type="PANTHER" id="PTHR43544:SF12">
    <property type="entry name" value="NAD(P)-BINDING ROSSMANN-FOLD SUPERFAMILY PROTEIN"/>
    <property type="match status" value="1"/>
</dbReference>
<gene>
    <name evidence="1" type="ORF">CBP12_02340</name>
</gene>
<keyword evidence="2" id="KW-1185">Reference proteome</keyword>
<dbReference type="KEGG" id="ocm:CBP12_02340"/>
<dbReference type="RefSeq" id="WP_086962583.1">
    <property type="nucleotide sequence ID" value="NZ_CP021376.1"/>
</dbReference>
<dbReference type="InterPro" id="IPR036291">
    <property type="entry name" value="NAD(P)-bd_dom_sf"/>
</dbReference>
<dbReference type="OrthoDB" id="9785826at2"/>
<protein>
    <recommendedName>
        <fullName evidence="3">Short-chain dehydrogenase</fullName>
    </recommendedName>
</protein>
<accession>A0A1Y0CW73</accession>
<dbReference type="InterPro" id="IPR002347">
    <property type="entry name" value="SDR_fam"/>
</dbReference>
<dbReference type="GO" id="GO:0005737">
    <property type="term" value="C:cytoplasm"/>
    <property type="evidence" value="ECO:0007669"/>
    <property type="project" value="TreeGrafter"/>
</dbReference>
<evidence type="ECO:0000313" key="2">
    <source>
        <dbReference type="Proteomes" id="UP000243793"/>
    </source>
</evidence>
<dbReference type="SUPFAM" id="SSF51735">
    <property type="entry name" value="NAD(P)-binding Rossmann-fold domains"/>
    <property type="match status" value="1"/>
</dbReference>
<dbReference type="Proteomes" id="UP000243793">
    <property type="component" value="Chromosome"/>
</dbReference>
<reference evidence="2" key="1">
    <citation type="submission" date="2017-05" db="EMBL/GenBank/DDBJ databases">
        <authorList>
            <person name="Sung H."/>
        </authorList>
    </citation>
    <scope>NUCLEOTIDE SEQUENCE [LARGE SCALE GENOMIC DNA]</scope>
    <source>
        <strain evidence="2">AMac2203</strain>
    </source>
</reference>
<evidence type="ECO:0008006" key="3">
    <source>
        <dbReference type="Google" id="ProtNLM"/>
    </source>
</evidence>
<evidence type="ECO:0000313" key="1">
    <source>
        <dbReference type="EMBL" id="ART79125.1"/>
    </source>
</evidence>
<dbReference type="InterPro" id="IPR051468">
    <property type="entry name" value="Fungal_SecMetab_SDRs"/>
</dbReference>
<dbReference type="Gene3D" id="3.40.50.720">
    <property type="entry name" value="NAD(P)-binding Rossmann-like Domain"/>
    <property type="match status" value="1"/>
</dbReference>
<dbReference type="Pfam" id="PF00106">
    <property type="entry name" value="adh_short"/>
    <property type="match status" value="1"/>
</dbReference>
<proteinExistence type="predicted"/>
<name>A0A1Y0CW73_9GAMM</name>
<dbReference type="AlphaFoldDB" id="A0A1Y0CW73"/>
<organism evidence="1 2">
    <name type="scientific">Oceanisphaera avium</name>
    <dbReference type="NCBI Taxonomy" id="1903694"/>
    <lineage>
        <taxon>Bacteria</taxon>
        <taxon>Pseudomonadati</taxon>
        <taxon>Pseudomonadota</taxon>
        <taxon>Gammaproteobacteria</taxon>
        <taxon>Aeromonadales</taxon>
        <taxon>Aeromonadaceae</taxon>
        <taxon>Oceanisphaera</taxon>
    </lineage>
</organism>